<dbReference type="AlphaFoldDB" id="A0A8E0KI47"/>
<dbReference type="OrthoDB" id="5943at2"/>
<evidence type="ECO:0000313" key="3">
    <source>
        <dbReference type="Proteomes" id="UP000016569"/>
    </source>
</evidence>
<proteinExistence type="predicted"/>
<organism evidence="2 3">
    <name type="scientific">Brevundimonas abyssalis TAR-001</name>
    <dbReference type="NCBI Taxonomy" id="1391729"/>
    <lineage>
        <taxon>Bacteria</taxon>
        <taxon>Pseudomonadati</taxon>
        <taxon>Pseudomonadota</taxon>
        <taxon>Alphaproteobacteria</taxon>
        <taxon>Caulobacterales</taxon>
        <taxon>Caulobacteraceae</taxon>
        <taxon>Brevundimonas</taxon>
    </lineage>
</organism>
<evidence type="ECO:0000256" key="1">
    <source>
        <dbReference type="SAM" id="SignalP"/>
    </source>
</evidence>
<feature type="signal peptide" evidence="1">
    <location>
        <begin position="1"/>
        <end position="22"/>
    </location>
</feature>
<name>A0A8E0KI47_9CAUL</name>
<protein>
    <submittedName>
        <fullName evidence="2">Nikel transport family protein nikM</fullName>
    </submittedName>
</protein>
<keyword evidence="1" id="KW-0732">Signal</keyword>
<dbReference type="RefSeq" id="WP_021696554.1">
    <property type="nucleotide sequence ID" value="NZ_BATC01000007.1"/>
</dbReference>
<keyword evidence="3" id="KW-1185">Reference proteome</keyword>
<dbReference type="Proteomes" id="UP000016569">
    <property type="component" value="Unassembled WGS sequence"/>
</dbReference>
<feature type="chain" id="PRO_5034001431" evidence="1">
    <location>
        <begin position="23"/>
        <end position="267"/>
    </location>
</feature>
<reference evidence="3" key="1">
    <citation type="journal article" date="2013" name="Genome Announc.">
        <title>Draft Genome Sequence of the Dimorphic Prosthecate Bacterium Brevundimonas abyssalis TAR-001T.</title>
        <authorList>
            <person name="Tsubouchi T."/>
            <person name="Nishi S."/>
            <person name="Usui K."/>
            <person name="Shimane Y."/>
            <person name="Takaki Y."/>
            <person name="Maruyama T."/>
            <person name="Hatada Y."/>
        </authorList>
    </citation>
    <scope>NUCLEOTIDE SEQUENCE [LARGE SCALE GENOMIC DNA]</scope>
    <source>
        <strain evidence="3">TAR-001</strain>
    </source>
</reference>
<dbReference type="InterPro" id="IPR019613">
    <property type="entry name" value="DUF4198"/>
</dbReference>
<sequence length="267" mass="28417">MKKTVFALAALAVVAAPLAAQAHRAWMAPSSTVLSGSDGWISVDAGMSNGVFIPDHAAMRLDGLIITAPDGSVVSAENEHRARYRSTFDVHLTQPGTYKIANVSSGFFASYTLDGERQRWRGAASDFPAALPEGATEIEGTENANRIETFATLGAPTRTVFEPTGDGLELAPVTHPNDLIVGEPGEFRLLNDGVPAAGVEVTVARGGSRYRDNPGDMTVTTDADGLFRIEWTEAGLYWINASVRTPAGEGRAHARNVQYTATFEVLP</sequence>
<evidence type="ECO:0000313" key="2">
    <source>
        <dbReference type="EMBL" id="GAD58458.1"/>
    </source>
</evidence>
<comment type="caution">
    <text evidence="2">The sequence shown here is derived from an EMBL/GenBank/DDBJ whole genome shotgun (WGS) entry which is preliminary data.</text>
</comment>
<accession>A0A8E0KI47</accession>
<dbReference type="Pfam" id="PF10670">
    <property type="entry name" value="DUF4198"/>
    <property type="match status" value="1"/>
</dbReference>
<dbReference type="EMBL" id="BATC01000007">
    <property type="protein sequence ID" value="GAD58458.1"/>
    <property type="molecule type" value="Genomic_DNA"/>
</dbReference>
<gene>
    <name evidence="2" type="ORF">MBEBAB_0708</name>
</gene>
<dbReference type="SUPFAM" id="SSF49478">
    <property type="entry name" value="Cna protein B-type domain"/>
    <property type="match status" value="1"/>
</dbReference>